<evidence type="ECO:0000313" key="3">
    <source>
        <dbReference type="Proteomes" id="UP000031774"/>
    </source>
</evidence>
<sequence>MGEGADAGSISRPVAHAGIQRRARGGNACPHPYPPRSPDRSAYRPAGVPPDGRRTVTDSVTSQVPLDPALFTRLRATEEKFVCVLPDHGCP</sequence>
<dbReference type="STRING" id="362257.SVTN_37555"/>
<feature type="region of interest" description="Disordered" evidence="1">
    <location>
        <begin position="1"/>
        <end position="60"/>
    </location>
</feature>
<keyword evidence="3" id="KW-1185">Reference proteome</keyword>
<dbReference type="EMBL" id="CP010407">
    <property type="protein sequence ID" value="AJF69152.1"/>
    <property type="molecule type" value="Genomic_DNA"/>
</dbReference>
<dbReference type="AlphaFoldDB" id="A0A0B5IF52"/>
<proteinExistence type="predicted"/>
<name>A0A0B5IF52_9ACTN</name>
<organism evidence="2 3">
    <name type="scientific">Streptomyces vietnamensis</name>
    <dbReference type="NCBI Taxonomy" id="362257"/>
    <lineage>
        <taxon>Bacteria</taxon>
        <taxon>Bacillati</taxon>
        <taxon>Actinomycetota</taxon>
        <taxon>Actinomycetes</taxon>
        <taxon>Kitasatosporales</taxon>
        <taxon>Streptomycetaceae</taxon>
        <taxon>Streptomyces</taxon>
    </lineage>
</organism>
<dbReference type="KEGG" id="svt:SVTN_37555"/>
<evidence type="ECO:0000256" key="1">
    <source>
        <dbReference type="SAM" id="MobiDB-lite"/>
    </source>
</evidence>
<evidence type="ECO:0000313" key="2">
    <source>
        <dbReference type="EMBL" id="AJF69152.1"/>
    </source>
</evidence>
<dbReference type="Proteomes" id="UP000031774">
    <property type="component" value="Chromosome"/>
</dbReference>
<accession>A0A0B5IF52</accession>
<gene>
    <name evidence="2" type="ORF">SVTN_37555</name>
</gene>
<dbReference type="HOGENOM" id="CLU_2425818_0_0_11"/>
<reference evidence="2 3" key="1">
    <citation type="submission" date="2014-12" db="EMBL/GenBank/DDBJ databases">
        <title>Complete genome sequence of Streptomyces vietnamensis strain GIMV4.0001, a genetic manipulable producer of the benzoisochromanequinone antibiotic granaticin.</title>
        <authorList>
            <person name="Deng M.R."/>
            <person name="Guo J."/>
            <person name="Ma L.Y."/>
            <person name="Feng G.D."/>
            <person name="Mo C.Y."/>
            <person name="Zhu H.H."/>
        </authorList>
    </citation>
    <scope>NUCLEOTIDE SEQUENCE [LARGE SCALE GENOMIC DNA]</scope>
    <source>
        <strain evidence="3">GIMV4.0001</strain>
    </source>
</reference>
<protein>
    <submittedName>
        <fullName evidence="2">Uncharacterized protein</fullName>
    </submittedName>
</protein>